<reference evidence="4" key="1">
    <citation type="journal article" date="2023" name="Mol. Biol. Evol.">
        <title>Third-Generation Sequencing Reveals the Adaptive Role of the Epigenome in Three Deep-Sea Polychaetes.</title>
        <authorList>
            <person name="Perez M."/>
            <person name="Aroh O."/>
            <person name="Sun Y."/>
            <person name="Lan Y."/>
            <person name="Juniper S.K."/>
            <person name="Young C.R."/>
            <person name="Angers B."/>
            <person name="Qian P.Y."/>
        </authorList>
    </citation>
    <scope>NUCLEOTIDE SEQUENCE</scope>
    <source>
        <strain evidence="4">R07B-5</strain>
    </source>
</reference>
<dbReference type="InterPro" id="IPR004843">
    <property type="entry name" value="Calcineurin-like_PHP"/>
</dbReference>
<evidence type="ECO:0000313" key="4">
    <source>
        <dbReference type="EMBL" id="KAK2175095.1"/>
    </source>
</evidence>
<sequence>MCDVIGSSDYFWHYTDVHYDPTYETTQESCNVNVSDSPFGSYECDSPWRLVVSSVNAMKRIGPKPAFIVWSGDTVHHPKNPKDLSREKVIEVMKNLTTLLRTTFPGVAVFPCLGNHDYFPHNQFPARDNAYYGGLSQLWRPWLRETDAGVTFTQGRFLDDFALPFLPEGMRKY</sequence>
<accession>A0AAD9KQQ2</accession>
<gene>
    <name evidence="4" type="ORF">NP493_753g01041</name>
</gene>
<dbReference type="PANTHER" id="PTHR10340:SF57">
    <property type="entry name" value="METALLOPHOS DOMAIN-CONTAINING PROTEIN"/>
    <property type="match status" value="1"/>
</dbReference>
<organism evidence="4 5">
    <name type="scientific">Ridgeia piscesae</name>
    <name type="common">Tubeworm</name>
    <dbReference type="NCBI Taxonomy" id="27915"/>
    <lineage>
        <taxon>Eukaryota</taxon>
        <taxon>Metazoa</taxon>
        <taxon>Spiralia</taxon>
        <taxon>Lophotrochozoa</taxon>
        <taxon>Annelida</taxon>
        <taxon>Polychaeta</taxon>
        <taxon>Sedentaria</taxon>
        <taxon>Canalipalpata</taxon>
        <taxon>Sabellida</taxon>
        <taxon>Siboglinidae</taxon>
        <taxon>Ridgeia</taxon>
    </lineage>
</organism>
<dbReference type="GO" id="GO:0008081">
    <property type="term" value="F:phosphoric diester hydrolase activity"/>
    <property type="evidence" value="ECO:0007669"/>
    <property type="project" value="TreeGrafter"/>
</dbReference>
<keyword evidence="5" id="KW-1185">Reference proteome</keyword>
<comment type="caution">
    <text evidence="4">The sequence shown here is derived from an EMBL/GenBank/DDBJ whole genome shotgun (WGS) entry which is preliminary data.</text>
</comment>
<dbReference type="EMBL" id="JAODUO010000751">
    <property type="protein sequence ID" value="KAK2175095.1"/>
    <property type="molecule type" value="Genomic_DNA"/>
</dbReference>
<evidence type="ECO:0000256" key="2">
    <source>
        <dbReference type="ARBA" id="ARBA00023180"/>
    </source>
</evidence>
<feature type="domain" description="Calcineurin-like phosphoesterase" evidence="3">
    <location>
        <begin position="11"/>
        <end position="138"/>
    </location>
</feature>
<evidence type="ECO:0000256" key="1">
    <source>
        <dbReference type="ARBA" id="ARBA00022801"/>
    </source>
</evidence>
<dbReference type="AlphaFoldDB" id="A0AAD9KQQ2"/>
<name>A0AAD9KQQ2_RIDPI</name>
<keyword evidence="1" id="KW-0378">Hydrolase</keyword>
<dbReference type="Gene3D" id="3.60.21.10">
    <property type="match status" value="1"/>
</dbReference>
<dbReference type="InterPro" id="IPR029052">
    <property type="entry name" value="Metallo-depent_PP-like"/>
</dbReference>
<proteinExistence type="predicted"/>
<dbReference type="Proteomes" id="UP001209878">
    <property type="component" value="Unassembled WGS sequence"/>
</dbReference>
<dbReference type="Pfam" id="PF00149">
    <property type="entry name" value="Metallophos"/>
    <property type="match status" value="1"/>
</dbReference>
<evidence type="ECO:0000313" key="5">
    <source>
        <dbReference type="Proteomes" id="UP001209878"/>
    </source>
</evidence>
<dbReference type="GO" id="GO:0005615">
    <property type="term" value="C:extracellular space"/>
    <property type="evidence" value="ECO:0007669"/>
    <property type="project" value="TreeGrafter"/>
</dbReference>
<evidence type="ECO:0000259" key="3">
    <source>
        <dbReference type="Pfam" id="PF00149"/>
    </source>
</evidence>
<dbReference type="SUPFAM" id="SSF56300">
    <property type="entry name" value="Metallo-dependent phosphatases"/>
    <property type="match status" value="1"/>
</dbReference>
<dbReference type="PANTHER" id="PTHR10340">
    <property type="entry name" value="SPHINGOMYELIN PHOSPHODIESTERASE"/>
    <property type="match status" value="1"/>
</dbReference>
<protein>
    <recommendedName>
        <fullName evidence="3">Calcineurin-like phosphoesterase domain-containing protein</fullName>
    </recommendedName>
</protein>
<keyword evidence="2" id="KW-0325">Glycoprotein</keyword>